<reference evidence="2" key="1">
    <citation type="submission" date="2013-08" db="EMBL/GenBank/DDBJ databases">
        <authorList>
            <person name="Mendez C."/>
            <person name="Richter M."/>
            <person name="Ferrer M."/>
            <person name="Sanchez J."/>
        </authorList>
    </citation>
    <scope>NUCLEOTIDE SEQUENCE</scope>
</reference>
<dbReference type="NCBIfam" id="TIGR00229">
    <property type="entry name" value="sensory_box"/>
    <property type="match status" value="2"/>
</dbReference>
<dbReference type="EMBL" id="AUZX01000787">
    <property type="protein sequence ID" value="EQD80294.1"/>
    <property type="molecule type" value="Genomic_DNA"/>
</dbReference>
<dbReference type="Pfam" id="PF13426">
    <property type="entry name" value="PAS_9"/>
    <property type="match status" value="2"/>
</dbReference>
<feature type="non-terminal residue" evidence="2">
    <location>
        <position position="156"/>
    </location>
</feature>
<dbReference type="InterPro" id="IPR000014">
    <property type="entry name" value="PAS"/>
</dbReference>
<name>T1DG37_9ZZZZ</name>
<organism evidence="2">
    <name type="scientific">mine drainage metagenome</name>
    <dbReference type="NCBI Taxonomy" id="410659"/>
    <lineage>
        <taxon>unclassified sequences</taxon>
        <taxon>metagenomes</taxon>
        <taxon>ecological metagenomes</taxon>
    </lineage>
</organism>
<feature type="domain" description="PAS" evidence="1">
    <location>
        <begin position="45"/>
        <end position="92"/>
    </location>
</feature>
<dbReference type="AlphaFoldDB" id="T1DG37"/>
<dbReference type="SUPFAM" id="SSF55785">
    <property type="entry name" value="PYP-like sensor domain (PAS domain)"/>
    <property type="match status" value="2"/>
</dbReference>
<dbReference type="InterPro" id="IPR035965">
    <property type="entry name" value="PAS-like_dom_sf"/>
</dbReference>
<evidence type="ECO:0000313" key="2">
    <source>
        <dbReference type="EMBL" id="EQD80294.1"/>
    </source>
</evidence>
<evidence type="ECO:0000259" key="1">
    <source>
        <dbReference type="PROSITE" id="PS50112"/>
    </source>
</evidence>
<protein>
    <submittedName>
        <fullName evidence="2">Diguanylate cyclase/phosphodiesterase with PAS/PAC and GAF sensor</fullName>
    </submittedName>
</protein>
<comment type="caution">
    <text evidence="2">The sequence shown here is derived from an EMBL/GenBank/DDBJ whole genome shotgun (WGS) entry which is preliminary data.</text>
</comment>
<reference evidence="2" key="2">
    <citation type="journal article" date="2014" name="ISME J.">
        <title>Microbial stratification in low pH oxic and suboxic macroscopic growths along an acid mine drainage.</title>
        <authorList>
            <person name="Mendez-Garcia C."/>
            <person name="Mesa V."/>
            <person name="Sprenger R.R."/>
            <person name="Richter M."/>
            <person name="Diez M.S."/>
            <person name="Solano J."/>
            <person name="Bargiela R."/>
            <person name="Golyshina O.V."/>
            <person name="Manteca A."/>
            <person name="Ramos J.L."/>
            <person name="Gallego J.R."/>
            <person name="Llorente I."/>
            <person name="Martins Dos Santos V.A."/>
            <person name="Jensen O.N."/>
            <person name="Pelaez A.I."/>
            <person name="Sanchez J."/>
            <person name="Ferrer M."/>
        </authorList>
    </citation>
    <scope>NUCLEOTIDE SEQUENCE</scope>
</reference>
<accession>T1DG37</accession>
<gene>
    <name evidence="2" type="ORF">B1A_01039</name>
</gene>
<dbReference type="CDD" id="cd00130">
    <property type="entry name" value="PAS"/>
    <property type="match status" value="1"/>
</dbReference>
<dbReference type="PROSITE" id="PS50112">
    <property type="entry name" value="PAS"/>
    <property type="match status" value="1"/>
</dbReference>
<sequence length="156" mass="17662">MVFESVHQRKDGSRYPVEVHLQIAEVGEERFFVAVVLDITARIESRDRLLTAASLFTNSREGIAIADADFRVTAINSSFTRITGYSEEDAIDTYVAPTDSPMVFDGGFGEDWSKLLRNGEFDGDLWSHRKDGFGYLNRFSIRHIRDDREMVVGYAG</sequence>
<dbReference type="Gene3D" id="3.30.450.20">
    <property type="entry name" value="PAS domain"/>
    <property type="match status" value="2"/>
</dbReference>
<proteinExistence type="predicted"/>